<keyword evidence="7" id="KW-1185">Reference proteome</keyword>
<dbReference type="GO" id="GO:0050661">
    <property type="term" value="F:NADP binding"/>
    <property type="evidence" value="ECO:0007669"/>
    <property type="project" value="InterPro"/>
</dbReference>
<dbReference type="OrthoDB" id="66881at2759"/>
<dbReference type="AlphaFoldDB" id="A0A7M7IRZ3"/>
<dbReference type="Pfam" id="PF00743">
    <property type="entry name" value="FMO-like"/>
    <property type="match status" value="2"/>
</dbReference>
<dbReference type="InterPro" id="IPR036188">
    <property type="entry name" value="FAD/NAD-bd_sf"/>
</dbReference>
<keyword evidence="5" id="KW-0503">Monooxygenase</keyword>
<dbReference type="GeneID" id="100578286"/>
<evidence type="ECO:0000313" key="6">
    <source>
        <dbReference type="EnsemblMetazoa" id="XP_016772199"/>
    </source>
</evidence>
<dbReference type="PANTHER" id="PTHR23023">
    <property type="entry name" value="DIMETHYLANILINE MONOOXYGENASE"/>
    <property type="match status" value="1"/>
</dbReference>
<dbReference type="GO" id="GO:0050660">
    <property type="term" value="F:flavin adenine dinucleotide binding"/>
    <property type="evidence" value="ECO:0007669"/>
    <property type="project" value="InterPro"/>
</dbReference>
<keyword evidence="2 5" id="KW-0285">Flavoprotein</keyword>
<dbReference type="GO" id="GO:0004499">
    <property type="term" value="F:N,N-dimethylaniline monooxygenase activity"/>
    <property type="evidence" value="ECO:0007669"/>
    <property type="project" value="InterPro"/>
</dbReference>
<dbReference type="RefSeq" id="XP_016772199.2">
    <property type="nucleotide sequence ID" value="XM_016916710.2"/>
</dbReference>
<evidence type="ECO:0000256" key="3">
    <source>
        <dbReference type="ARBA" id="ARBA00022827"/>
    </source>
</evidence>
<dbReference type="EnsemblMetazoa" id="XM_016916710">
    <property type="protein sequence ID" value="XP_016772199"/>
    <property type="gene ID" value="LOC100578286"/>
</dbReference>
<dbReference type="InterPro" id="IPR020946">
    <property type="entry name" value="Flavin_mOase-like"/>
</dbReference>
<evidence type="ECO:0000313" key="7">
    <source>
        <dbReference type="Proteomes" id="UP000005203"/>
    </source>
</evidence>
<gene>
    <name evidence="8" type="primary">LOC100578286</name>
</gene>
<reference evidence="6" key="1">
    <citation type="submission" date="2021-01" db="UniProtKB">
        <authorList>
            <consortium name="EnsemblMetazoa"/>
        </authorList>
    </citation>
    <scope>IDENTIFICATION</scope>
    <source>
        <strain evidence="6">DH4</strain>
    </source>
</reference>
<evidence type="ECO:0000313" key="8">
    <source>
        <dbReference type="RefSeq" id="XP_016772199.2"/>
    </source>
</evidence>
<dbReference type="EC" id="1.-.-.-" evidence="5"/>
<keyword evidence="3 5" id="KW-0274">FAD</keyword>
<protein>
    <recommendedName>
        <fullName evidence="5">Flavin-containing monooxygenase</fullName>
        <ecNumber evidence="5">1.-.-.-</ecNumber>
    </recommendedName>
</protein>
<proteinExistence type="inferred from homology"/>
<reference evidence="8" key="2">
    <citation type="submission" date="2025-04" db="UniProtKB">
        <authorList>
            <consortium name="RefSeq"/>
        </authorList>
    </citation>
    <scope>IDENTIFICATION</scope>
    <source>
        <strain evidence="8">DH4</strain>
        <tissue evidence="8">Whole body</tissue>
    </source>
</reference>
<evidence type="ECO:0000256" key="5">
    <source>
        <dbReference type="RuleBase" id="RU361177"/>
    </source>
</evidence>
<evidence type="ECO:0000256" key="1">
    <source>
        <dbReference type="ARBA" id="ARBA00009183"/>
    </source>
</evidence>
<dbReference type="InterPro" id="IPR050346">
    <property type="entry name" value="FMO-like"/>
</dbReference>
<evidence type="ECO:0000256" key="2">
    <source>
        <dbReference type="ARBA" id="ARBA00022630"/>
    </source>
</evidence>
<evidence type="ECO:0000256" key="4">
    <source>
        <dbReference type="ARBA" id="ARBA00023002"/>
    </source>
</evidence>
<dbReference type="SUPFAM" id="SSF51905">
    <property type="entry name" value="FAD/NAD(P)-binding domain"/>
    <property type="match status" value="2"/>
</dbReference>
<keyword evidence="4 5" id="KW-0560">Oxidoreductase</keyword>
<organism evidence="6">
    <name type="scientific">Apis mellifera</name>
    <name type="common">Honeybee</name>
    <dbReference type="NCBI Taxonomy" id="7460"/>
    <lineage>
        <taxon>Eukaryota</taxon>
        <taxon>Metazoa</taxon>
        <taxon>Ecdysozoa</taxon>
        <taxon>Arthropoda</taxon>
        <taxon>Hexapoda</taxon>
        <taxon>Insecta</taxon>
        <taxon>Pterygota</taxon>
        <taxon>Neoptera</taxon>
        <taxon>Endopterygota</taxon>
        <taxon>Hymenoptera</taxon>
        <taxon>Apocrita</taxon>
        <taxon>Aculeata</taxon>
        <taxon>Apoidea</taxon>
        <taxon>Anthophila</taxon>
        <taxon>Apidae</taxon>
        <taxon>Apis</taxon>
    </lineage>
</organism>
<accession>A0A7M7IRZ3</accession>
<dbReference type="Proteomes" id="UP000005203">
    <property type="component" value="Linkage group LG15"/>
</dbReference>
<comment type="cofactor">
    <cofactor evidence="5">
        <name>FAD</name>
        <dbReference type="ChEBI" id="CHEBI:57692"/>
    </cofactor>
</comment>
<sequence>MLKILSKVSFFSNRIAIVIVIISCTDKFEVTHELQMAELSRRKVCVVGAGAAGLCAARHFAPNSNFELKVYEQTNDIGGTWVYKEATEVDENGLPVHSSMYRDLRTNLPAKIMNFPDYQRLNAEEPCCVTHQEVRTYLQNYAKHFDLLKYIQFDTRVESVRLKKSIEGKEEWVVRVKMLKTKQEEEIVFNAAIICNGNGKFFGHRDAQPFIQKTRRSGRLGSGLPSSIIEVSGVERVEKEKIFFKDQSFVTADVFMFCTGYRYSFPFLDQSCEIQVDNNFVTPLYKHLINSNHPTMCIVGVPTVVVPFPMFHMQIQYFLALLEKRISLPERSIMLEDSKLKASKKRHAHKLMDKQWEYNDSLADAGRFDRLPKFYKVGYEVWSSQRKMNLSSYKKARFVISSDGESVELIIPSKSIDHVGVDARRVLYTTFVAPRSYTDYSEIINQWTTGITLL</sequence>
<name>A0A7M7IRZ3_APIME</name>
<comment type="similarity">
    <text evidence="1 5">Belongs to the FMO family.</text>
</comment>
<accession>A0A8B7KQT2</accession>
<dbReference type="Gene3D" id="3.50.50.60">
    <property type="entry name" value="FAD/NAD(P)-binding domain"/>
    <property type="match status" value="2"/>
</dbReference>